<evidence type="ECO:0000313" key="1">
    <source>
        <dbReference type="EMBL" id="KHJ94563.1"/>
    </source>
</evidence>
<dbReference type="AlphaFoldDB" id="A0A0B1TAI5"/>
<gene>
    <name evidence="1" type="ORF">OESDEN_05500</name>
</gene>
<dbReference type="EMBL" id="KN550281">
    <property type="protein sequence ID" value="KHJ94563.1"/>
    <property type="molecule type" value="Genomic_DNA"/>
</dbReference>
<evidence type="ECO:0000313" key="2">
    <source>
        <dbReference type="Proteomes" id="UP000053660"/>
    </source>
</evidence>
<proteinExistence type="predicted"/>
<reference evidence="1 2" key="1">
    <citation type="submission" date="2014-03" db="EMBL/GenBank/DDBJ databases">
        <title>Draft genome of the hookworm Oesophagostomum dentatum.</title>
        <authorList>
            <person name="Mitreva M."/>
        </authorList>
    </citation>
    <scope>NUCLEOTIDE SEQUENCE [LARGE SCALE GENOMIC DNA]</scope>
    <source>
        <strain evidence="1 2">OD-Hann</strain>
    </source>
</reference>
<organism evidence="1 2">
    <name type="scientific">Oesophagostomum dentatum</name>
    <name type="common">Nodular worm</name>
    <dbReference type="NCBI Taxonomy" id="61180"/>
    <lineage>
        <taxon>Eukaryota</taxon>
        <taxon>Metazoa</taxon>
        <taxon>Ecdysozoa</taxon>
        <taxon>Nematoda</taxon>
        <taxon>Chromadorea</taxon>
        <taxon>Rhabditida</taxon>
        <taxon>Rhabditina</taxon>
        <taxon>Rhabditomorpha</taxon>
        <taxon>Strongyloidea</taxon>
        <taxon>Strongylidae</taxon>
        <taxon>Oesophagostomum</taxon>
    </lineage>
</organism>
<accession>A0A0B1TAI5</accession>
<keyword evidence="2" id="KW-1185">Reference proteome</keyword>
<dbReference type="Proteomes" id="UP000053660">
    <property type="component" value="Unassembled WGS sequence"/>
</dbReference>
<name>A0A0B1TAI5_OESDE</name>
<sequence>MHQTAGALRAPTCIKVIITLMTMYTPVIVCSADGWEDYPHFKRYYNVSSGVPKVSINDLRKLLAQEVYYNVSLKTGRSPDQELLKANLRTLMRWAIVENKPKPGTLKAHRLQYRTTTEAEQKTTREYLERRQSITEHEKGQQ</sequence>
<protein>
    <submittedName>
        <fullName evidence="1">Uncharacterized protein</fullName>
    </submittedName>
</protein>